<dbReference type="InterPro" id="IPR008266">
    <property type="entry name" value="Tyr_kinase_AS"/>
</dbReference>
<dbReference type="InterPro" id="IPR011009">
    <property type="entry name" value="Kinase-like_dom_sf"/>
</dbReference>
<keyword evidence="2 8" id="KW-0547">Nucleotide-binding</keyword>
<dbReference type="GO" id="GO:0002009">
    <property type="term" value="P:morphogenesis of an epithelium"/>
    <property type="evidence" value="ECO:0007669"/>
    <property type="project" value="UniProtKB-ARBA"/>
</dbReference>
<dbReference type="InterPro" id="IPR020635">
    <property type="entry name" value="Tyr_kinase_cat_dom"/>
</dbReference>
<evidence type="ECO:0000256" key="6">
    <source>
        <dbReference type="ARBA" id="ARBA00051245"/>
    </source>
</evidence>
<dbReference type="EMBL" id="JQDR03003460">
    <property type="protein sequence ID" value="KAA0202506.1"/>
    <property type="molecule type" value="Genomic_DNA"/>
</dbReference>
<dbReference type="AlphaFoldDB" id="A0A6A0H9S3"/>
<sequence>MILASFNNDSFSWVCGNMGREAAEALLTKPPVRPGTFLVRWSDTKSCYVISYTSRSSEQGEADVEVRHVVCHAEGGRYRCWGELFPDMMTLIKHYTESRDQKLTTPYDKATDPSLAPSLGKDKDWLIESKAVSRLEKIGAGHYGEVWMAKMKKTNKIVALKTFNRDRMREDCIVKEVKSMMTLRHPNLVEFQGYCADPDDFFMLLEFHSRGSVLDYLRKGMTLNVNEKESIMLGVLAGMQYLQEEGFVHRDLAARNVLLTDRNKPKIADFGLAQMIKADGKAQNDNQKTPWKWTAPEAICGRNLWTDKCDVWSFGVFCWELYSNCQTQPYP</sequence>
<evidence type="ECO:0000256" key="1">
    <source>
        <dbReference type="ARBA" id="ARBA00022679"/>
    </source>
</evidence>
<organism evidence="12">
    <name type="scientific">Hyalella azteca</name>
    <name type="common">Amphipod</name>
    <dbReference type="NCBI Taxonomy" id="294128"/>
    <lineage>
        <taxon>Eukaryota</taxon>
        <taxon>Metazoa</taxon>
        <taxon>Ecdysozoa</taxon>
        <taxon>Arthropoda</taxon>
        <taxon>Crustacea</taxon>
        <taxon>Multicrustacea</taxon>
        <taxon>Malacostraca</taxon>
        <taxon>Eumalacostraca</taxon>
        <taxon>Peracarida</taxon>
        <taxon>Amphipoda</taxon>
        <taxon>Senticaudata</taxon>
        <taxon>Talitrida</taxon>
        <taxon>Talitroidea</taxon>
        <taxon>Hyalellidae</taxon>
        <taxon>Hyalella</taxon>
    </lineage>
</organism>
<evidence type="ECO:0000256" key="2">
    <source>
        <dbReference type="ARBA" id="ARBA00022741"/>
    </source>
</evidence>
<dbReference type="InterPro" id="IPR000980">
    <property type="entry name" value="SH2"/>
</dbReference>
<keyword evidence="4 8" id="KW-0067">ATP-binding</keyword>
<dbReference type="InterPro" id="IPR000719">
    <property type="entry name" value="Prot_kinase_dom"/>
</dbReference>
<feature type="domain" description="Protein kinase" evidence="11">
    <location>
        <begin position="132"/>
        <end position="331"/>
    </location>
</feature>
<comment type="catalytic activity">
    <reaction evidence="6 9">
        <text>L-tyrosyl-[protein] + ATP = O-phospho-L-tyrosyl-[protein] + ADP + H(+)</text>
        <dbReference type="Rhea" id="RHEA:10596"/>
        <dbReference type="Rhea" id="RHEA-COMP:10136"/>
        <dbReference type="Rhea" id="RHEA-COMP:20101"/>
        <dbReference type="ChEBI" id="CHEBI:15378"/>
        <dbReference type="ChEBI" id="CHEBI:30616"/>
        <dbReference type="ChEBI" id="CHEBI:46858"/>
        <dbReference type="ChEBI" id="CHEBI:61978"/>
        <dbReference type="ChEBI" id="CHEBI:456216"/>
        <dbReference type="EC" id="2.7.10.2"/>
    </reaction>
</comment>
<name>A0A6A0H9S3_HYAAZ</name>
<evidence type="ECO:0000259" key="11">
    <source>
        <dbReference type="PROSITE" id="PS50011"/>
    </source>
</evidence>
<dbReference type="EC" id="2.7.10.2" evidence="9"/>
<dbReference type="CDD" id="cd00173">
    <property type="entry name" value="SH2"/>
    <property type="match status" value="1"/>
</dbReference>
<evidence type="ECO:0000256" key="3">
    <source>
        <dbReference type="ARBA" id="ARBA00022777"/>
    </source>
</evidence>
<dbReference type="GO" id="GO:0004715">
    <property type="term" value="F:non-membrane spanning protein tyrosine kinase activity"/>
    <property type="evidence" value="ECO:0007669"/>
    <property type="project" value="UniProtKB-EC"/>
</dbReference>
<dbReference type="InterPro" id="IPR017441">
    <property type="entry name" value="Protein_kinase_ATP_BS"/>
</dbReference>
<dbReference type="Pfam" id="PF07714">
    <property type="entry name" value="PK_Tyr_Ser-Thr"/>
    <property type="match status" value="1"/>
</dbReference>
<dbReference type="InterPro" id="IPR050198">
    <property type="entry name" value="Non-receptor_tyrosine_kinases"/>
</dbReference>
<comment type="caution">
    <text evidence="12">The sequence shown here is derived from an EMBL/GenBank/DDBJ whole genome shotgun (WGS) entry which is preliminary data.</text>
</comment>
<dbReference type="Pfam" id="PF00017">
    <property type="entry name" value="SH2"/>
    <property type="match status" value="1"/>
</dbReference>
<gene>
    <name evidence="12" type="ORF">HAZT_HAZT009170</name>
</gene>
<dbReference type="SUPFAM" id="SSF55550">
    <property type="entry name" value="SH2 domain"/>
    <property type="match status" value="1"/>
</dbReference>
<dbReference type="SMART" id="SM00219">
    <property type="entry name" value="TyrKc"/>
    <property type="match status" value="1"/>
</dbReference>
<comment type="similarity">
    <text evidence="9">Belongs to the protein kinase superfamily. Tyr protein kinase family.</text>
</comment>
<dbReference type="Gene3D" id="1.10.510.10">
    <property type="entry name" value="Transferase(Phosphotransferase) domain 1"/>
    <property type="match status" value="1"/>
</dbReference>
<reference evidence="12" key="2">
    <citation type="journal article" date="2018" name="Environ. Sci. Technol.">
        <title>The Toxicogenome of Hyalella azteca: A Model for Sediment Ecotoxicology and Evolutionary Toxicology.</title>
        <authorList>
            <person name="Poynton H.C."/>
            <person name="Hasenbein S."/>
            <person name="Benoit J.B."/>
            <person name="Sepulveda M.S."/>
            <person name="Poelchau M.F."/>
            <person name="Hughes D.S.T."/>
            <person name="Murali S.C."/>
            <person name="Chen S."/>
            <person name="Glastad K.M."/>
            <person name="Goodisman M.A.D."/>
            <person name="Werren J.H."/>
            <person name="Vineis J.H."/>
            <person name="Bowen J.L."/>
            <person name="Friedrich M."/>
            <person name="Jones J."/>
            <person name="Robertson H.M."/>
            <person name="Feyereisen R."/>
            <person name="Mechler-Hickson A."/>
            <person name="Mathers N."/>
            <person name="Lee C.E."/>
            <person name="Colbourne J.K."/>
            <person name="Biales A."/>
            <person name="Johnston J.S."/>
            <person name="Wellborn G.A."/>
            <person name="Rosendale A.J."/>
            <person name="Cridge A.G."/>
            <person name="Munoz-Torres M.C."/>
            <person name="Bain P.A."/>
            <person name="Manny A.R."/>
            <person name="Major K.M."/>
            <person name="Lambert F.N."/>
            <person name="Vulpe C.D."/>
            <person name="Tuck P."/>
            <person name="Blalock B.J."/>
            <person name="Lin Y.Y."/>
            <person name="Smith M.E."/>
            <person name="Ochoa-Acuna H."/>
            <person name="Chen M.M."/>
            <person name="Childers C.P."/>
            <person name="Qu J."/>
            <person name="Dugan S."/>
            <person name="Lee S.L."/>
            <person name="Chao H."/>
            <person name="Dinh H."/>
            <person name="Han Y."/>
            <person name="Doddapaneni H."/>
            <person name="Worley K.C."/>
            <person name="Muzny D.M."/>
            <person name="Gibbs R.A."/>
            <person name="Richards S."/>
        </authorList>
    </citation>
    <scope>NUCLEOTIDE SEQUENCE</scope>
    <source>
        <strain evidence="12">HAZT.00-mixed</strain>
        <tissue evidence="12">Whole organism</tissue>
    </source>
</reference>
<keyword evidence="7" id="KW-0727">SH2 domain</keyword>
<evidence type="ECO:0000259" key="10">
    <source>
        <dbReference type="PROSITE" id="PS50001"/>
    </source>
</evidence>
<dbReference type="InterPro" id="IPR001245">
    <property type="entry name" value="Ser-Thr/Tyr_kinase_cat_dom"/>
</dbReference>
<feature type="non-terminal residue" evidence="12">
    <location>
        <position position="331"/>
    </location>
</feature>
<reference evidence="12" key="3">
    <citation type="submission" date="2019-06" db="EMBL/GenBank/DDBJ databases">
        <authorList>
            <person name="Poynton C."/>
            <person name="Hasenbein S."/>
            <person name="Benoit J.B."/>
            <person name="Sepulveda M.S."/>
            <person name="Poelchau M.F."/>
            <person name="Murali S.C."/>
            <person name="Chen S."/>
            <person name="Glastad K.M."/>
            <person name="Werren J.H."/>
            <person name="Vineis J.H."/>
            <person name="Bowen J.L."/>
            <person name="Friedrich M."/>
            <person name="Jones J."/>
            <person name="Robertson H.M."/>
            <person name="Feyereisen R."/>
            <person name="Mechler-Hickson A."/>
            <person name="Mathers N."/>
            <person name="Lee C.E."/>
            <person name="Colbourne J.K."/>
            <person name="Biales A."/>
            <person name="Johnston J.S."/>
            <person name="Wellborn G.A."/>
            <person name="Rosendale A.J."/>
            <person name="Cridge A.G."/>
            <person name="Munoz-Torres M.C."/>
            <person name="Bain P.A."/>
            <person name="Manny A.R."/>
            <person name="Major K.M."/>
            <person name="Lambert F.N."/>
            <person name="Vulpe C.D."/>
            <person name="Tuck P."/>
            <person name="Blalock B.J."/>
            <person name="Lin Y.-Y."/>
            <person name="Smith M.E."/>
            <person name="Ochoa-Acuna H."/>
            <person name="Chen M.-J.M."/>
            <person name="Childers C.P."/>
            <person name="Qu J."/>
            <person name="Dugan S."/>
            <person name="Lee S.L."/>
            <person name="Chao H."/>
            <person name="Dinh H."/>
            <person name="Han Y."/>
            <person name="Doddapaneni H."/>
            <person name="Worley K.C."/>
            <person name="Muzny D.M."/>
            <person name="Gibbs R.A."/>
            <person name="Richards S."/>
        </authorList>
    </citation>
    <scope>NUCLEOTIDE SEQUENCE</scope>
    <source>
        <strain evidence="12">HAZT.00-mixed</strain>
        <tissue evidence="12">Whole organism</tissue>
    </source>
</reference>
<evidence type="ECO:0000256" key="8">
    <source>
        <dbReference type="PROSITE-ProRule" id="PRU10141"/>
    </source>
</evidence>
<dbReference type="PROSITE" id="PS00109">
    <property type="entry name" value="PROTEIN_KINASE_TYR"/>
    <property type="match status" value="1"/>
</dbReference>
<evidence type="ECO:0000256" key="5">
    <source>
        <dbReference type="ARBA" id="ARBA00023137"/>
    </source>
</evidence>
<dbReference type="Gene3D" id="3.30.505.10">
    <property type="entry name" value="SH2 domain"/>
    <property type="match status" value="1"/>
</dbReference>
<dbReference type="Proteomes" id="UP000711488">
    <property type="component" value="Unassembled WGS sequence"/>
</dbReference>
<evidence type="ECO:0000256" key="4">
    <source>
        <dbReference type="ARBA" id="ARBA00022840"/>
    </source>
</evidence>
<keyword evidence="1 9" id="KW-0808">Transferase</keyword>
<proteinExistence type="inferred from homology"/>
<evidence type="ECO:0000256" key="7">
    <source>
        <dbReference type="PROSITE-ProRule" id="PRU00191"/>
    </source>
</evidence>
<feature type="binding site" evidence="8">
    <location>
        <position position="161"/>
    </location>
    <ligand>
        <name>ATP</name>
        <dbReference type="ChEBI" id="CHEBI:30616"/>
    </ligand>
</feature>
<accession>A0A6A0H9S3</accession>
<dbReference type="PANTHER" id="PTHR24418">
    <property type="entry name" value="TYROSINE-PROTEIN KINASE"/>
    <property type="match status" value="1"/>
</dbReference>
<dbReference type="PRINTS" id="PR00401">
    <property type="entry name" value="SH2DOMAIN"/>
</dbReference>
<dbReference type="SMART" id="SM00252">
    <property type="entry name" value="SH2"/>
    <property type="match status" value="1"/>
</dbReference>
<keyword evidence="3 9" id="KW-0418">Kinase</keyword>
<dbReference type="OrthoDB" id="26722at2759"/>
<reference evidence="12" key="1">
    <citation type="submission" date="2014-08" db="EMBL/GenBank/DDBJ databases">
        <authorList>
            <person name="Murali S."/>
            <person name="Richards S."/>
            <person name="Bandaranaike D."/>
            <person name="Bellair M."/>
            <person name="Blankenburg K."/>
            <person name="Chao H."/>
            <person name="Dinh H."/>
            <person name="Doddapaneni H."/>
            <person name="Dugan-Rocha S."/>
            <person name="Elkadiri S."/>
            <person name="Gnanaolivu R."/>
            <person name="Hughes D."/>
            <person name="Lee S."/>
            <person name="Li M."/>
            <person name="Ming W."/>
            <person name="Munidasa M."/>
            <person name="Muniz J."/>
            <person name="Nguyen L."/>
            <person name="Osuji N."/>
            <person name="Pu L.-L."/>
            <person name="Puazo M."/>
            <person name="Skinner E."/>
            <person name="Qu C."/>
            <person name="Quiroz J."/>
            <person name="Raj R."/>
            <person name="Weissenberger G."/>
            <person name="Xin Y."/>
            <person name="Zou X."/>
            <person name="Han Y."/>
            <person name="Worley K."/>
            <person name="Muzny D."/>
            <person name="Gibbs R."/>
        </authorList>
    </citation>
    <scope>NUCLEOTIDE SEQUENCE</scope>
    <source>
        <strain evidence="12">HAZT.00-mixed</strain>
        <tissue evidence="12">Whole organism</tissue>
    </source>
</reference>
<feature type="domain" description="SH2" evidence="10">
    <location>
        <begin position="13"/>
        <end position="114"/>
    </location>
</feature>
<dbReference type="SUPFAM" id="SSF56112">
    <property type="entry name" value="Protein kinase-like (PK-like)"/>
    <property type="match status" value="1"/>
</dbReference>
<dbReference type="PROSITE" id="PS50011">
    <property type="entry name" value="PROTEIN_KINASE_DOM"/>
    <property type="match status" value="1"/>
</dbReference>
<evidence type="ECO:0000313" key="12">
    <source>
        <dbReference type="EMBL" id="KAA0202506.1"/>
    </source>
</evidence>
<evidence type="ECO:0000256" key="9">
    <source>
        <dbReference type="RuleBase" id="RU362096"/>
    </source>
</evidence>
<dbReference type="GO" id="GO:0005524">
    <property type="term" value="F:ATP binding"/>
    <property type="evidence" value="ECO:0007669"/>
    <property type="project" value="UniProtKB-UniRule"/>
</dbReference>
<dbReference type="PROSITE" id="PS50001">
    <property type="entry name" value="SH2"/>
    <property type="match status" value="1"/>
</dbReference>
<dbReference type="PROSITE" id="PS00107">
    <property type="entry name" value="PROTEIN_KINASE_ATP"/>
    <property type="match status" value="1"/>
</dbReference>
<dbReference type="PRINTS" id="PR00109">
    <property type="entry name" value="TYRKINASE"/>
</dbReference>
<keyword evidence="5 9" id="KW-0829">Tyrosine-protein kinase</keyword>
<dbReference type="InterPro" id="IPR036860">
    <property type="entry name" value="SH2_dom_sf"/>
</dbReference>
<protein>
    <recommendedName>
        <fullName evidence="9">Tyrosine-protein kinase</fullName>
        <ecNumber evidence="9">2.7.10.2</ecNumber>
    </recommendedName>
</protein>